<evidence type="ECO:0000256" key="8">
    <source>
        <dbReference type="ARBA" id="ARBA00023136"/>
    </source>
</evidence>
<feature type="domain" description="Type II secretion system protein GspF" evidence="12">
    <location>
        <begin position="234"/>
        <end position="355"/>
    </location>
</feature>
<comment type="function">
    <text evidence="1">Component of the type II secretion system inner membrane complex required for the energy-dependent secretion of extracellular factors such as proteases and toxins from the periplasm.</text>
</comment>
<evidence type="ECO:0000256" key="6">
    <source>
        <dbReference type="ARBA" id="ARBA00022692"/>
    </source>
</evidence>
<dbReference type="RefSeq" id="WP_331703459.1">
    <property type="nucleotide sequence ID" value="NZ_JAZHBO010000001.1"/>
</dbReference>
<dbReference type="Pfam" id="PF00482">
    <property type="entry name" value="T2SSF"/>
    <property type="match status" value="2"/>
</dbReference>
<name>A0ABU7UXX1_9GAMM</name>
<keyword evidence="4 10" id="KW-0813">Transport</keyword>
<feature type="transmembrane region" description="Helical" evidence="11">
    <location>
        <begin position="186"/>
        <end position="205"/>
    </location>
</feature>
<comment type="caution">
    <text evidence="13">The sequence shown here is derived from an EMBL/GenBank/DDBJ whole genome shotgun (WGS) entry which is preliminary data.</text>
</comment>
<feature type="domain" description="Type II secretion system protein GspF" evidence="12">
    <location>
        <begin position="33"/>
        <end position="156"/>
    </location>
</feature>
<evidence type="ECO:0000313" key="13">
    <source>
        <dbReference type="EMBL" id="MEF2155412.1"/>
    </source>
</evidence>
<evidence type="ECO:0000256" key="7">
    <source>
        <dbReference type="ARBA" id="ARBA00022989"/>
    </source>
</evidence>
<reference evidence="13 14" key="1">
    <citation type="submission" date="2024-01" db="EMBL/GenBank/DDBJ databases">
        <title>Novel species of the genus Luteimonas isolated from rivers.</title>
        <authorList>
            <person name="Lu H."/>
        </authorList>
    </citation>
    <scope>NUCLEOTIDE SEQUENCE [LARGE SCALE GENOMIC DNA]</scope>
    <source>
        <strain evidence="13 14">FXH3W</strain>
    </source>
</reference>
<comment type="similarity">
    <text evidence="3 10">Belongs to the GSP F family.</text>
</comment>
<evidence type="ECO:0000256" key="9">
    <source>
        <dbReference type="ARBA" id="ARBA00030750"/>
    </source>
</evidence>
<comment type="subcellular location">
    <subcellularLocation>
        <location evidence="10">Cell inner membrane</location>
        <topology evidence="10">Multi-pass membrane protein</topology>
    </subcellularLocation>
    <subcellularLocation>
        <location evidence="2">Cell membrane</location>
        <topology evidence="2">Multi-pass membrane protein</topology>
    </subcellularLocation>
</comment>
<dbReference type="InterPro" id="IPR042094">
    <property type="entry name" value="T2SS_GspF_sf"/>
</dbReference>
<evidence type="ECO:0000256" key="1">
    <source>
        <dbReference type="ARBA" id="ARBA00002684"/>
    </source>
</evidence>
<keyword evidence="6 10" id="KW-0812">Transmembrane</keyword>
<evidence type="ECO:0000259" key="12">
    <source>
        <dbReference type="Pfam" id="PF00482"/>
    </source>
</evidence>
<dbReference type="PRINTS" id="PR00812">
    <property type="entry name" value="BCTERIALGSPF"/>
</dbReference>
<evidence type="ECO:0000256" key="11">
    <source>
        <dbReference type="SAM" id="Phobius"/>
    </source>
</evidence>
<evidence type="ECO:0000256" key="5">
    <source>
        <dbReference type="ARBA" id="ARBA00022475"/>
    </source>
</evidence>
<dbReference type="PROSITE" id="PS00874">
    <property type="entry name" value="T2SP_F"/>
    <property type="match status" value="1"/>
</dbReference>
<dbReference type="PANTHER" id="PTHR30012:SF0">
    <property type="entry name" value="TYPE II SECRETION SYSTEM PROTEIN F-RELATED"/>
    <property type="match status" value="1"/>
</dbReference>
<dbReference type="Gene3D" id="1.20.81.30">
    <property type="entry name" value="Type II secretion system (T2SS), domain F"/>
    <property type="match status" value="2"/>
</dbReference>
<organism evidence="13 14">
    <name type="scientific">Aquilutibacter rugosus</name>
    <dbReference type="NCBI Taxonomy" id="3115820"/>
    <lineage>
        <taxon>Bacteria</taxon>
        <taxon>Pseudomonadati</taxon>
        <taxon>Pseudomonadota</taxon>
        <taxon>Gammaproteobacteria</taxon>
        <taxon>Lysobacterales</taxon>
        <taxon>Lysobacteraceae</taxon>
        <taxon>Aquilutibacter</taxon>
    </lineage>
</organism>
<dbReference type="Proteomes" id="UP001356170">
    <property type="component" value="Unassembled WGS sequence"/>
</dbReference>
<keyword evidence="14" id="KW-1185">Reference proteome</keyword>
<dbReference type="PANTHER" id="PTHR30012">
    <property type="entry name" value="GENERAL SECRETION PATHWAY PROTEIN"/>
    <property type="match status" value="1"/>
</dbReference>
<sequence length="364" mass="40618">MQWNPDTPLTVTMPETTPNRSRIRLPVEELTRWLEQLATLLSAGISLPDCLQAQLRAATGKHWPRLLTHLQEQLAMGLSLSEAMAEHPRVFDPFALALIRTGERTGRLELAVQRLADSLEARLRMRRQLQQIMTYPLVVLVVSLLISGFLLGFVVPQFAGLFRDSGSQLPWLTEQLLHASDLLRSHWQWLPLAVVPVFFVLRAALRADHAPLRRALARLPVLGTLWRQMAAARWATTLSLTTRVGLPILEGLSLAADNAGHPVFSQHRAAWLEGVRSGRRLAEVLAEAPLPPWALQMIAAGQESGALDRMLERCAEILNDEVERRVKRLQTLLEPAVMLIIGAVVGVLLLAMYMPIFRLASTFG</sequence>
<dbReference type="InterPro" id="IPR018076">
    <property type="entry name" value="T2SS_GspF_dom"/>
</dbReference>
<evidence type="ECO:0000313" key="14">
    <source>
        <dbReference type="Proteomes" id="UP001356170"/>
    </source>
</evidence>
<proteinExistence type="inferred from homology"/>
<keyword evidence="8 11" id="KW-0472">Membrane</keyword>
<keyword evidence="5" id="KW-1003">Cell membrane</keyword>
<evidence type="ECO:0000256" key="10">
    <source>
        <dbReference type="RuleBase" id="RU003923"/>
    </source>
</evidence>
<feature type="transmembrane region" description="Helical" evidence="11">
    <location>
        <begin position="332"/>
        <end position="356"/>
    </location>
</feature>
<evidence type="ECO:0000256" key="2">
    <source>
        <dbReference type="ARBA" id="ARBA00004651"/>
    </source>
</evidence>
<dbReference type="InterPro" id="IPR001992">
    <property type="entry name" value="T2SS_GspF/T4SS_PilC_CS"/>
</dbReference>
<gene>
    <name evidence="13" type="ORF">V3390_04090</name>
</gene>
<feature type="transmembrane region" description="Helical" evidence="11">
    <location>
        <begin position="132"/>
        <end position="155"/>
    </location>
</feature>
<evidence type="ECO:0000256" key="3">
    <source>
        <dbReference type="ARBA" id="ARBA00005745"/>
    </source>
</evidence>
<dbReference type="InterPro" id="IPR003004">
    <property type="entry name" value="GspF/PilC"/>
</dbReference>
<dbReference type="EMBL" id="JAZHBO010000001">
    <property type="protein sequence ID" value="MEF2155412.1"/>
    <property type="molecule type" value="Genomic_DNA"/>
</dbReference>
<evidence type="ECO:0000256" key="4">
    <source>
        <dbReference type="ARBA" id="ARBA00022448"/>
    </source>
</evidence>
<protein>
    <recommendedName>
        <fullName evidence="9">General secretion pathway protein F</fullName>
    </recommendedName>
</protein>
<keyword evidence="7 11" id="KW-1133">Transmembrane helix</keyword>
<accession>A0ABU7UXX1</accession>